<evidence type="ECO:0000313" key="1">
    <source>
        <dbReference type="EMBL" id="OGE28062.1"/>
    </source>
</evidence>
<reference evidence="1 2" key="1">
    <citation type="journal article" date="2016" name="Nat. Commun.">
        <title>Thousands of microbial genomes shed light on interconnected biogeochemical processes in an aquifer system.</title>
        <authorList>
            <person name="Anantharaman K."/>
            <person name="Brown C.T."/>
            <person name="Hug L.A."/>
            <person name="Sharon I."/>
            <person name="Castelle C.J."/>
            <person name="Probst A.J."/>
            <person name="Thomas B.C."/>
            <person name="Singh A."/>
            <person name="Wilkins M.J."/>
            <person name="Karaoz U."/>
            <person name="Brodie E.L."/>
            <person name="Williams K.H."/>
            <person name="Hubbard S.S."/>
            <person name="Banfield J.F."/>
        </authorList>
    </citation>
    <scope>NUCLEOTIDE SEQUENCE [LARGE SCALE GENOMIC DNA]</scope>
</reference>
<dbReference type="EMBL" id="MFCP01000023">
    <property type="protein sequence ID" value="OGE28062.1"/>
    <property type="molecule type" value="Genomic_DNA"/>
</dbReference>
<protein>
    <submittedName>
        <fullName evidence="1">Uncharacterized protein</fullName>
    </submittedName>
</protein>
<proteinExistence type="predicted"/>
<evidence type="ECO:0000313" key="2">
    <source>
        <dbReference type="Proteomes" id="UP000177555"/>
    </source>
</evidence>
<sequence>MAIEIIETTGINNSNLVNEEISTNYSNAIRALKRGYAPFAPHTEEYPYLGHLYRDQTGSLGLIIMDQQGRKIIEPISRVLNVGLFRQERQKLEEAKATGLFDAFMVAASCDGPFDRRKPYRSQRLALIAYASTKEQPLRFGQDTYRAVPPRFIALNGMGFLIST</sequence>
<comment type="caution">
    <text evidence="1">The sequence shown here is derived from an EMBL/GenBank/DDBJ whole genome shotgun (WGS) entry which is preliminary data.</text>
</comment>
<dbReference type="Proteomes" id="UP000177555">
    <property type="component" value="Unassembled WGS sequence"/>
</dbReference>
<dbReference type="AlphaFoldDB" id="A0A1F5JHI5"/>
<name>A0A1F5JHI5_9BACT</name>
<organism evidence="1 2">
    <name type="scientific">Candidatus Daviesbacteria bacterium RIFCSPHIGHO2_01_FULL_40_11</name>
    <dbReference type="NCBI Taxonomy" id="1797762"/>
    <lineage>
        <taxon>Bacteria</taxon>
        <taxon>Candidatus Daviesiibacteriota</taxon>
    </lineage>
</organism>
<accession>A0A1F5JHI5</accession>
<gene>
    <name evidence="1" type="ORF">A2867_01600</name>
</gene>